<comment type="subcellular location">
    <subcellularLocation>
        <location evidence="1">Nucleus</location>
    </subcellularLocation>
</comment>
<accession>A0A6J3M511</accession>
<dbReference type="GO" id="GO:0006355">
    <property type="term" value="P:regulation of DNA-templated transcription"/>
    <property type="evidence" value="ECO:0007669"/>
    <property type="project" value="InterPro"/>
</dbReference>
<evidence type="ECO:0000313" key="12">
    <source>
        <dbReference type="RefSeq" id="XP_033459625.1"/>
    </source>
</evidence>
<reference evidence="12" key="2">
    <citation type="submission" date="2020-04" db="EMBL/GenBank/DDBJ databases">
        <authorList>
            <consortium name="NCBI Genome Project"/>
        </authorList>
    </citation>
    <scope>NUCLEOTIDE SEQUENCE</scope>
    <source>
        <strain evidence="12">CBS 342.82</strain>
    </source>
</reference>
<keyword evidence="4" id="KW-0227">DNA damage</keyword>
<dbReference type="OrthoDB" id="3361892at2759"/>
<name>A0A6J3M511_9PEZI</name>
<proteinExistence type="predicted"/>
<feature type="non-terminal residue" evidence="12">
    <location>
        <position position="1"/>
    </location>
</feature>
<dbReference type="PROSITE" id="PS51728">
    <property type="entry name" value="RTT109_HAT"/>
    <property type="match status" value="1"/>
</dbReference>
<dbReference type="AlphaFoldDB" id="A0A6J3M511"/>
<sequence>KRTMSATTSLKDKLTSALPSGFQCKIRYIRTQAKDCDALFPAFPGGQPERTRLTSHLLTVSVDPANVPSNSPPIPAGSADVLSFAIEVFVYTTKYLTTIFVSKIDSTSYIPRQRPSPIQRTVTAFLEWLKDSQLQKFPTRKVVISLFARAQAQYIFPGSSDDRGGAKYNKHVLDDRQLIKWWVRTIDPIISNSKSSETTYQGHLTVPGYEGNELKRSFTPTSADPTKPNWLPGNPLVELARARGLPEHAPTRCLLPRFPDDPKARFVLELDEEVGLSQESQATTASPSKRKGRWTSVRDLKSFWDAMEFRQECSSGRVVGFLWLVITPPGSDDVEIDETEPSSQISLADMLDGSAEKEENQPKQPSRDQSKKKRPLTGPIVPRPPRLKGGSSNLSQSSNRSTVGKLDLVRGLVVTKDGYDKAVQTLLSLDFANLPIAVKSTKKWIFEV</sequence>
<feature type="compositionally biased region" description="Basic and acidic residues" evidence="10">
    <location>
        <begin position="354"/>
        <end position="369"/>
    </location>
</feature>
<keyword evidence="8" id="KW-0539">Nucleus</keyword>
<organism evidence="12">
    <name type="scientific">Dissoconium aciculare CBS 342.82</name>
    <dbReference type="NCBI Taxonomy" id="1314786"/>
    <lineage>
        <taxon>Eukaryota</taxon>
        <taxon>Fungi</taxon>
        <taxon>Dikarya</taxon>
        <taxon>Ascomycota</taxon>
        <taxon>Pezizomycotina</taxon>
        <taxon>Dothideomycetes</taxon>
        <taxon>Dothideomycetidae</taxon>
        <taxon>Mycosphaerellales</taxon>
        <taxon>Dissoconiaceae</taxon>
        <taxon>Dissoconium</taxon>
    </lineage>
</organism>
<dbReference type="EC" id="2.3.1.48" evidence="2"/>
<dbReference type="SMART" id="SM01250">
    <property type="entry name" value="KAT11"/>
    <property type="match status" value="1"/>
</dbReference>
<evidence type="ECO:0000256" key="7">
    <source>
        <dbReference type="ARBA" id="ARBA00023163"/>
    </source>
</evidence>
<evidence type="ECO:0000256" key="5">
    <source>
        <dbReference type="ARBA" id="ARBA00022990"/>
    </source>
</evidence>
<dbReference type="PANTHER" id="PTHR31571">
    <property type="entry name" value="ALTERED INHERITANCE OF MITOCHONDRIA PROTEIN 6"/>
    <property type="match status" value="1"/>
</dbReference>
<evidence type="ECO:0000256" key="8">
    <source>
        <dbReference type="ARBA" id="ARBA00023242"/>
    </source>
</evidence>
<feature type="region of interest" description="Disordered" evidence="10">
    <location>
        <begin position="352"/>
        <end position="400"/>
    </location>
</feature>
<evidence type="ECO:0000256" key="2">
    <source>
        <dbReference type="ARBA" id="ARBA00013184"/>
    </source>
</evidence>
<dbReference type="GO" id="GO:0006974">
    <property type="term" value="P:DNA damage response"/>
    <property type="evidence" value="ECO:0007669"/>
    <property type="project" value="UniProtKB-KW"/>
</dbReference>
<evidence type="ECO:0000256" key="9">
    <source>
        <dbReference type="ARBA" id="ARBA00048940"/>
    </source>
</evidence>
<evidence type="ECO:0000256" key="4">
    <source>
        <dbReference type="ARBA" id="ARBA00022763"/>
    </source>
</evidence>
<dbReference type="InterPro" id="IPR051236">
    <property type="entry name" value="HAT_RTT109-like"/>
</dbReference>
<comment type="catalytic activity">
    <reaction evidence="9">
        <text>L-lysyl-[histone] + acetyl-CoA = N(6)-acetyl-L-lysyl-[histone] + CoA + H(+)</text>
        <dbReference type="Rhea" id="RHEA:21992"/>
        <dbReference type="Rhea" id="RHEA-COMP:9845"/>
        <dbReference type="Rhea" id="RHEA-COMP:11338"/>
        <dbReference type="ChEBI" id="CHEBI:15378"/>
        <dbReference type="ChEBI" id="CHEBI:29969"/>
        <dbReference type="ChEBI" id="CHEBI:57287"/>
        <dbReference type="ChEBI" id="CHEBI:57288"/>
        <dbReference type="ChEBI" id="CHEBI:61930"/>
        <dbReference type="EC" id="2.3.1.48"/>
    </reaction>
    <physiologicalReaction direction="left-to-right" evidence="9">
        <dbReference type="Rhea" id="RHEA:21993"/>
    </physiologicalReaction>
</comment>
<dbReference type="InterPro" id="IPR016849">
    <property type="entry name" value="Rtt109"/>
</dbReference>
<dbReference type="GO" id="GO:0005634">
    <property type="term" value="C:nucleus"/>
    <property type="evidence" value="ECO:0007669"/>
    <property type="project" value="UniProtKB-SubCell"/>
</dbReference>
<dbReference type="Pfam" id="PF08214">
    <property type="entry name" value="HAT_KAT11"/>
    <property type="match status" value="1"/>
</dbReference>
<evidence type="ECO:0000313" key="11">
    <source>
        <dbReference type="Proteomes" id="UP000504637"/>
    </source>
</evidence>
<reference evidence="12" key="1">
    <citation type="submission" date="2020-01" db="EMBL/GenBank/DDBJ databases">
        <authorList>
            <consortium name="DOE Joint Genome Institute"/>
            <person name="Haridas S."/>
            <person name="Albert R."/>
            <person name="Binder M."/>
            <person name="Bloem J."/>
            <person name="Labutti K."/>
            <person name="Salamov A."/>
            <person name="Andreopoulos B."/>
            <person name="Baker S.E."/>
            <person name="Barry K."/>
            <person name="Bills G."/>
            <person name="Bluhm B.H."/>
            <person name="Cannon C."/>
            <person name="Castanera R."/>
            <person name="Culley D.E."/>
            <person name="Daum C."/>
            <person name="Ezra D."/>
            <person name="Gonzalez J.B."/>
            <person name="Henrissat B."/>
            <person name="Kuo A."/>
            <person name="Liang C."/>
            <person name="Lipzen A."/>
            <person name="Lutzoni F."/>
            <person name="Magnuson J."/>
            <person name="Mondo S."/>
            <person name="Nolan M."/>
            <person name="Ohm R."/>
            <person name="Pangilinan J."/>
            <person name="Park H.-J."/>
            <person name="Ramirez L."/>
            <person name="Alfaro M."/>
            <person name="Sun H."/>
            <person name="Tritt A."/>
            <person name="Yoshinaga Y."/>
            <person name="Zwiers L.-H."/>
            <person name="Turgeon B.G."/>
            <person name="Goodwin S.B."/>
            <person name="Spatafora J.W."/>
            <person name="Crous P.W."/>
            <person name="Grigoriev I.V."/>
        </authorList>
    </citation>
    <scope>NUCLEOTIDE SEQUENCE</scope>
    <source>
        <strain evidence="12">CBS 342.82</strain>
    </source>
</reference>
<protein>
    <recommendedName>
        <fullName evidence="2">histone acetyltransferase</fullName>
        <ecNumber evidence="2">2.3.1.48</ecNumber>
    </recommendedName>
</protein>
<dbReference type="PANTHER" id="PTHR31571:SF2">
    <property type="entry name" value="HISTONE ACETYLTRANSFERASE RTT109"/>
    <property type="match status" value="1"/>
</dbReference>
<keyword evidence="6" id="KW-0805">Transcription regulation</keyword>
<feature type="non-terminal residue" evidence="12">
    <location>
        <position position="448"/>
    </location>
</feature>
<evidence type="ECO:0000256" key="6">
    <source>
        <dbReference type="ARBA" id="ARBA00023015"/>
    </source>
</evidence>
<evidence type="ECO:0000256" key="1">
    <source>
        <dbReference type="ARBA" id="ARBA00004123"/>
    </source>
</evidence>
<keyword evidence="3" id="KW-0808">Transferase</keyword>
<dbReference type="GO" id="GO:0032931">
    <property type="term" value="F:histone H3K56 acetyltransferase activity"/>
    <property type="evidence" value="ECO:0007669"/>
    <property type="project" value="TreeGrafter"/>
</dbReference>
<keyword evidence="7" id="KW-0804">Transcription</keyword>
<keyword evidence="5" id="KW-0007">Acetylation</keyword>
<dbReference type="Proteomes" id="UP000504637">
    <property type="component" value="Unplaced"/>
</dbReference>
<feature type="compositionally biased region" description="Low complexity" evidence="10">
    <location>
        <begin position="391"/>
        <end position="400"/>
    </location>
</feature>
<dbReference type="InterPro" id="IPR013178">
    <property type="entry name" value="Histone_AcTrfase_Rtt109/CBP"/>
</dbReference>
<reference evidence="12" key="3">
    <citation type="submission" date="2025-08" db="UniProtKB">
        <authorList>
            <consortium name="RefSeq"/>
        </authorList>
    </citation>
    <scope>IDENTIFICATION</scope>
    <source>
        <strain evidence="12">CBS 342.82</strain>
    </source>
</reference>
<evidence type="ECO:0000256" key="3">
    <source>
        <dbReference type="ARBA" id="ARBA00022679"/>
    </source>
</evidence>
<dbReference type="RefSeq" id="XP_033459625.1">
    <property type="nucleotide sequence ID" value="XM_033600458.1"/>
</dbReference>
<dbReference type="GeneID" id="54358258"/>
<evidence type="ECO:0000256" key="10">
    <source>
        <dbReference type="SAM" id="MobiDB-lite"/>
    </source>
</evidence>
<keyword evidence="11" id="KW-1185">Reference proteome</keyword>
<gene>
    <name evidence="12" type="ORF">K489DRAFT_302619</name>
</gene>